<dbReference type="EMBL" id="FNQR01000002">
    <property type="protein sequence ID" value="SDZ93785.1"/>
    <property type="molecule type" value="Genomic_DNA"/>
</dbReference>
<dbReference type="Proteomes" id="UP000198584">
    <property type="component" value="Unassembled WGS sequence"/>
</dbReference>
<dbReference type="AlphaFoldDB" id="A0A1H3X2Z4"/>
<evidence type="ECO:0000313" key="2">
    <source>
        <dbReference type="Proteomes" id="UP000198584"/>
    </source>
</evidence>
<dbReference type="Pfam" id="PF08863">
    <property type="entry name" value="YolD"/>
    <property type="match status" value="1"/>
</dbReference>
<dbReference type="PANTHER" id="PTHR40051">
    <property type="entry name" value="IG HYPOTHETICAL 15966"/>
    <property type="match status" value="1"/>
</dbReference>
<proteinExistence type="predicted"/>
<evidence type="ECO:0000313" key="1">
    <source>
        <dbReference type="EMBL" id="SDZ93785.1"/>
    </source>
</evidence>
<gene>
    <name evidence="1" type="ORF">SAMN05421743_10228</name>
</gene>
<keyword evidence="2" id="KW-1185">Reference proteome</keyword>
<dbReference type="RefSeq" id="WP_093042055.1">
    <property type="nucleotide sequence ID" value="NZ_FNQR01000002.1"/>
</dbReference>
<dbReference type="OrthoDB" id="1644322at2"/>
<reference evidence="1 2" key="1">
    <citation type="submission" date="2016-10" db="EMBL/GenBank/DDBJ databases">
        <authorList>
            <person name="de Groot N.N."/>
        </authorList>
    </citation>
    <scope>NUCLEOTIDE SEQUENCE [LARGE SCALE GENOMIC DNA]</scope>
    <source>
        <strain evidence="1 2">CCM7597</strain>
    </source>
</reference>
<sequence>MDKHNKDRGTIKWTSLMLPEHVQLVKELWKEDERVEKGIIDEQKAVEIDFLLQRAWNDNLTVELTYHNGFDHERRQGKINSICSVRKELHGTEEATKHTFTVDLNDIVDITIQ</sequence>
<protein>
    <submittedName>
        <fullName evidence="1">YolD-like protein</fullName>
    </submittedName>
</protein>
<dbReference type="STRING" id="571932.SAMN05421743_10228"/>
<organism evidence="1 2">
    <name type="scientific">Thalassobacillus cyri</name>
    <dbReference type="NCBI Taxonomy" id="571932"/>
    <lineage>
        <taxon>Bacteria</taxon>
        <taxon>Bacillati</taxon>
        <taxon>Bacillota</taxon>
        <taxon>Bacilli</taxon>
        <taxon>Bacillales</taxon>
        <taxon>Bacillaceae</taxon>
        <taxon>Thalassobacillus</taxon>
    </lineage>
</organism>
<dbReference type="PANTHER" id="PTHR40051:SF1">
    <property type="entry name" value="YOLD-LIKE FAMILY PROTEIN"/>
    <property type="match status" value="1"/>
</dbReference>
<dbReference type="InterPro" id="IPR014962">
    <property type="entry name" value="YolD"/>
</dbReference>
<accession>A0A1H3X2Z4</accession>
<name>A0A1H3X2Z4_9BACI</name>